<evidence type="ECO:0000256" key="1">
    <source>
        <dbReference type="SAM" id="Phobius"/>
    </source>
</evidence>
<reference evidence="4" key="1">
    <citation type="submission" date="2017-02" db="UniProtKB">
        <authorList>
            <consortium name="WormBaseParasite"/>
        </authorList>
    </citation>
    <scope>IDENTIFICATION</scope>
</reference>
<dbReference type="STRING" id="6290.A0A0N4WNL3"/>
<feature type="transmembrane region" description="Helical" evidence="1">
    <location>
        <begin position="149"/>
        <end position="170"/>
    </location>
</feature>
<keyword evidence="1" id="KW-1133">Transmembrane helix</keyword>
<evidence type="ECO:0000313" key="2">
    <source>
        <dbReference type="EMBL" id="VDO46981.1"/>
    </source>
</evidence>
<protein>
    <submittedName>
        <fullName evidence="4">Nucleoporin_N domain-containing protein</fullName>
    </submittedName>
</protein>
<keyword evidence="3" id="KW-1185">Reference proteome</keyword>
<accession>A0A0N4WNL3</accession>
<dbReference type="Proteomes" id="UP000268014">
    <property type="component" value="Unassembled WGS sequence"/>
</dbReference>
<gene>
    <name evidence="2" type="ORF">HPLM_LOCUS12872</name>
</gene>
<dbReference type="WBParaSite" id="HPLM_0001288301-mRNA-1">
    <property type="protein sequence ID" value="HPLM_0001288301-mRNA-1"/>
    <property type="gene ID" value="HPLM_0001288301"/>
</dbReference>
<dbReference type="AlphaFoldDB" id="A0A0N4WNL3"/>
<reference evidence="2 3" key="2">
    <citation type="submission" date="2018-11" db="EMBL/GenBank/DDBJ databases">
        <authorList>
            <consortium name="Pathogen Informatics"/>
        </authorList>
    </citation>
    <scope>NUCLEOTIDE SEQUENCE [LARGE SCALE GENOMIC DNA]</scope>
    <source>
        <strain evidence="2 3">MHpl1</strain>
    </source>
</reference>
<dbReference type="OrthoDB" id="5870608at2759"/>
<proteinExistence type="predicted"/>
<name>A0A0N4WNL3_HAEPC</name>
<dbReference type="EMBL" id="UZAF01018004">
    <property type="protein sequence ID" value="VDO46981.1"/>
    <property type="molecule type" value="Genomic_DNA"/>
</dbReference>
<evidence type="ECO:0000313" key="3">
    <source>
        <dbReference type="Proteomes" id="UP000268014"/>
    </source>
</evidence>
<organism evidence="4">
    <name type="scientific">Haemonchus placei</name>
    <name type="common">Barber's pole worm</name>
    <dbReference type="NCBI Taxonomy" id="6290"/>
    <lineage>
        <taxon>Eukaryota</taxon>
        <taxon>Metazoa</taxon>
        <taxon>Ecdysozoa</taxon>
        <taxon>Nematoda</taxon>
        <taxon>Chromadorea</taxon>
        <taxon>Rhabditida</taxon>
        <taxon>Rhabditina</taxon>
        <taxon>Rhabditomorpha</taxon>
        <taxon>Strongyloidea</taxon>
        <taxon>Trichostrongylidae</taxon>
        <taxon>Haemonchus</taxon>
    </lineage>
</organism>
<keyword evidence="1" id="KW-0812">Transmembrane</keyword>
<sequence length="196" mass="22183">MMANPYTCEVQLDELSPDHAIIDFAYISEENFVLVVLLASSGDVQTYCEVANDKPRRSLTQRLSLYHQYVEPVSVCLGPEATFVVFGLADGNILLTPIKTLMDVPWGSSRWLPEHTSILVPLPNARTDQCLVTPTCMRCFVTRNPPRPLLVFANKVFYSLIGFLVFNMYYERKTQRSVSSPCILRVSCFSKRSFDA</sequence>
<keyword evidence="1" id="KW-0472">Membrane</keyword>
<evidence type="ECO:0000313" key="4">
    <source>
        <dbReference type="WBParaSite" id="HPLM_0001288301-mRNA-1"/>
    </source>
</evidence>